<name>A0AAW0L5Y9_QUESU</name>
<dbReference type="Proteomes" id="UP000237347">
    <property type="component" value="Unassembled WGS sequence"/>
</dbReference>
<dbReference type="AlphaFoldDB" id="A0AAW0L5Y9"/>
<accession>A0AAW0L5Y9</accession>
<comment type="caution">
    <text evidence="1">The sequence shown here is derived from an EMBL/GenBank/DDBJ whole genome shotgun (WGS) entry which is preliminary data.</text>
</comment>
<dbReference type="EMBL" id="PKMF04000155">
    <property type="protein sequence ID" value="KAK7846477.1"/>
    <property type="molecule type" value="Genomic_DNA"/>
</dbReference>
<proteinExistence type="predicted"/>
<gene>
    <name evidence="1" type="ORF">CFP56_007932</name>
</gene>
<sequence length="78" mass="8720">MALGFVGDWPRPFVIIEFVGDGWWDSSRILWHQPCGYLAFSQGGGGGENDPRFGCVDFQPEPSITWLSSIQWIGVDMV</sequence>
<protein>
    <submittedName>
        <fullName evidence="1">Uncharacterized protein</fullName>
    </submittedName>
</protein>
<organism evidence="1 2">
    <name type="scientific">Quercus suber</name>
    <name type="common">Cork oak</name>
    <dbReference type="NCBI Taxonomy" id="58331"/>
    <lineage>
        <taxon>Eukaryota</taxon>
        <taxon>Viridiplantae</taxon>
        <taxon>Streptophyta</taxon>
        <taxon>Embryophyta</taxon>
        <taxon>Tracheophyta</taxon>
        <taxon>Spermatophyta</taxon>
        <taxon>Magnoliopsida</taxon>
        <taxon>eudicotyledons</taxon>
        <taxon>Gunneridae</taxon>
        <taxon>Pentapetalae</taxon>
        <taxon>rosids</taxon>
        <taxon>fabids</taxon>
        <taxon>Fagales</taxon>
        <taxon>Fagaceae</taxon>
        <taxon>Quercus</taxon>
    </lineage>
</organism>
<evidence type="ECO:0000313" key="2">
    <source>
        <dbReference type="Proteomes" id="UP000237347"/>
    </source>
</evidence>
<evidence type="ECO:0000313" key="1">
    <source>
        <dbReference type="EMBL" id="KAK7846477.1"/>
    </source>
</evidence>
<reference evidence="1 2" key="1">
    <citation type="journal article" date="2018" name="Sci. Data">
        <title>The draft genome sequence of cork oak.</title>
        <authorList>
            <person name="Ramos A.M."/>
            <person name="Usie A."/>
            <person name="Barbosa P."/>
            <person name="Barros P.M."/>
            <person name="Capote T."/>
            <person name="Chaves I."/>
            <person name="Simoes F."/>
            <person name="Abreu I."/>
            <person name="Carrasquinho I."/>
            <person name="Faro C."/>
            <person name="Guimaraes J.B."/>
            <person name="Mendonca D."/>
            <person name="Nobrega F."/>
            <person name="Rodrigues L."/>
            <person name="Saibo N.J.M."/>
            <person name="Varela M.C."/>
            <person name="Egas C."/>
            <person name="Matos J."/>
            <person name="Miguel C.M."/>
            <person name="Oliveira M.M."/>
            <person name="Ricardo C.P."/>
            <person name="Goncalves S."/>
        </authorList>
    </citation>
    <scope>NUCLEOTIDE SEQUENCE [LARGE SCALE GENOMIC DNA]</scope>
    <source>
        <strain evidence="2">cv. HL8</strain>
    </source>
</reference>
<keyword evidence="2" id="KW-1185">Reference proteome</keyword>